<dbReference type="Proteomes" id="UP001232148">
    <property type="component" value="Unassembled WGS sequence"/>
</dbReference>
<dbReference type="AlphaFoldDB" id="A0AAD9HDG1"/>
<reference evidence="2" key="1">
    <citation type="submission" date="2021-06" db="EMBL/GenBank/DDBJ databases">
        <title>Comparative genomics, transcriptomics and evolutionary studies reveal genomic signatures of adaptation to plant cell wall in hemibiotrophic fungi.</title>
        <authorList>
            <consortium name="DOE Joint Genome Institute"/>
            <person name="Baroncelli R."/>
            <person name="Diaz J.F."/>
            <person name="Benocci T."/>
            <person name="Peng M."/>
            <person name="Battaglia E."/>
            <person name="Haridas S."/>
            <person name="Andreopoulos W."/>
            <person name="Labutti K."/>
            <person name="Pangilinan J."/>
            <person name="Floch G.L."/>
            <person name="Makela M.R."/>
            <person name="Henrissat B."/>
            <person name="Grigoriev I.V."/>
            <person name="Crouch J.A."/>
            <person name="De Vries R.P."/>
            <person name="Sukno S.A."/>
            <person name="Thon M.R."/>
        </authorList>
    </citation>
    <scope>NUCLEOTIDE SEQUENCE</scope>
    <source>
        <strain evidence="2">MAFF235873</strain>
    </source>
</reference>
<protein>
    <submittedName>
        <fullName evidence="2">Uncharacterized protein</fullName>
    </submittedName>
</protein>
<dbReference type="EMBL" id="MU842908">
    <property type="protein sequence ID" value="KAK2026763.1"/>
    <property type="molecule type" value="Genomic_DNA"/>
</dbReference>
<evidence type="ECO:0000313" key="2">
    <source>
        <dbReference type="EMBL" id="KAK2026763.1"/>
    </source>
</evidence>
<sequence length="253" mass="28414">MSPRLPVERVGSHRAERHQSASRRNTLSSRYQATTANLTSPLGFASATLTHPPIIPDSTLACDHTSPPAFADSTRPVLSIPFYDITPGSHDHVHLKALTESLRRETRGRREYSERPDHIEVCGMPLATGLFDAKKAAECKSHALAEIASRKAGGAGPDLQITRLLGPSMGQDKRLIFVIDKPREHWDEDEEGVLKILWDVEQLRAAADRYIFPNSLLTSWEMPWNRPEKRSTIRSDILVNSHESKVRACRLHY</sequence>
<comment type="caution">
    <text evidence="2">The sequence shown here is derived from an EMBL/GenBank/DDBJ whole genome shotgun (WGS) entry which is preliminary data.</text>
</comment>
<proteinExistence type="predicted"/>
<evidence type="ECO:0000256" key="1">
    <source>
        <dbReference type="SAM" id="MobiDB-lite"/>
    </source>
</evidence>
<feature type="region of interest" description="Disordered" evidence="1">
    <location>
        <begin position="1"/>
        <end position="30"/>
    </location>
</feature>
<evidence type="ECO:0000313" key="3">
    <source>
        <dbReference type="Proteomes" id="UP001232148"/>
    </source>
</evidence>
<name>A0AAD9HDG1_9PEZI</name>
<feature type="compositionally biased region" description="Basic and acidic residues" evidence="1">
    <location>
        <begin position="1"/>
        <end position="19"/>
    </location>
</feature>
<gene>
    <name evidence="2" type="ORF">LX32DRAFT_12685</name>
</gene>
<accession>A0AAD9HDG1</accession>
<keyword evidence="3" id="KW-1185">Reference proteome</keyword>
<organism evidence="2 3">
    <name type="scientific">Colletotrichum zoysiae</name>
    <dbReference type="NCBI Taxonomy" id="1216348"/>
    <lineage>
        <taxon>Eukaryota</taxon>
        <taxon>Fungi</taxon>
        <taxon>Dikarya</taxon>
        <taxon>Ascomycota</taxon>
        <taxon>Pezizomycotina</taxon>
        <taxon>Sordariomycetes</taxon>
        <taxon>Hypocreomycetidae</taxon>
        <taxon>Glomerellales</taxon>
        <taxon>Glomerellaceae</taxon>
        <taxon>Colletotrichum</taxon>
        <taxon>Colletotrichum graminicola species complex</taxon>
    </lineage>
</organism>